<feature type="transmembrane region" description="Helical" evidence="7">
    <location>
        <begin position="194"/>
        <end position="214"/>
    </location>
</feature>
<dbReference type="InterPro" id="IPR021771">
    <property type="entry name" value="Triacylglycerol_lipase_N"/>
</dbReference>
<evidence type="ECO:0000256" key="5">
    <source>
        <dbReference type="PROSITE-ProRule" id="PRU01161"/>
    </source>
</evidence>
<feature type="transmembrane region" description="Helical" evidence="7">
    <location>
        <begin position="220"/>
        <end position="240"/>
    </location>
</feature>
<evidence type="ECO:0000256" key="7">
    <source>
        <dbReference type="SAM" id="Phobius"/>
    </source>
</evidence>
<keyword evidence="10" id="KW-1185">Reference proteome</keyword>
<dbReference type="EMBL" id="JAHCVI010000001">
    <property type="protein sequence ID" value="KAG7293108.1"/>
    <property type="molecule type" value="Genomic_DNA"/>
</dbReference>
<keyword evidence="2" id="KW-0378">Hydrolase</keyword>
<keyword evidence="3" id="KW-0442">Lipid degradation</keyword>
<feature type="region of interest" description="Disordered" evidence="6">
    <location>
        <begin position="582"/>
        <end position="642"/>
    </location>
</feature>
<dbReference type="CDD" id="cd07229">
    <property type="entry name" value="Pat_TGL3_like"/>
    <property type="match status" value="1"/>
</dbReference>
<comment type="function">
    <text evidence="1">Probable lipid hydrolase.</text>
</comment>
<evidence type="ECO:0000256" key="6">
    <source>
        <dbReference type="SAM" id="MobiDB-lite"/>
    </source>
</evidence>
<organism evidence="9 10">
    <name type="scientific">Staphylotrichum longicolle</name>
    <dbReference type="NCBI Taxonomy" id="669026"/>
    <lineage>
        <taxon>Eukaryota</taxon>
        <taxon>Fungi</taxon>
        <taxon>Dikarya</taxon>
        <taxon>Ascomycota</taxon>
        <taxon>Pezizomycotina</taxon>
        <taxon>Sordariomycetes</taxon>
        <taxon>Sordariomycetidae</taxon>
        <taxon>Sordariales</taxon>
        <taxon>Chaetomiaceae</taxon>
        <taxon>Staphylotrichum</taxon>
    </lineage>
</organism>
<gene>
    <name evidence="9" type="ORF">NEMBOFW57_003154</name>
</gene>
<feature type="domain" description="PNPLA" evidence="8">
    <location>
        <begin position="196"/>
        <end position="414"/>
    </location>
</feature>
<dbReference type="PANTHER" id="PTHR14226:SF44">
    <property type="entry name" value="TRIACYLGLYCEROL LIPASE 3"/>
    <property type="match status" value="1"/>
</dbReference>
<feature type="region of interest" description="Disordered" evidence="6">
    <location>
        <begin position="135"/>
        <end position="171"/>
    </location>
</feature>
<sequence>MMRWSHALRTASTYAEWAEAAQNLDIILDLDTWRKTPKSDEYDYILIQERVKLLQTMRQEGDVFGVLNMLRTGLVRNLGHITSNRLFNKCFGGTKFLIDEYVDEYVGALLDLAALPPSVKDSDLAGADTTLLQEGEDGEVAGGGGAVEDDSADTSASTARLRNRPRKGGMATATIPTQQKLNFMHDSRQGYGRTALVLQGGAIFGLCHLGVVKALYKQGLLPRIIVGTATGAMMAALIGVHPEEDLPRLLTGDGIDLSAFAGKDKEHVSFDEPPGLSIGGRLWYGLLRRSQQFVQPLRTRWDTLARRVHRFQKEGYFLDVKVLEDCVKANVGDLTFDEAFTRSKRVLNITVAIPENQGVPTLLNHVTAPNVIVWTAAVASNASSTTFYGNRQTKILCKNAKGEIEPWAPTDRVDFSHWTLAQHSERNAPLQRIRNLFNVNHYVVSQARPYLVPFLQSDMHGPVQGHWKWLNSATAFTTRMVRFEVRHRLRQADRLGILPRSIRRFLVDEHLPGPSVTLVPEVAWGDFFRLIETPSRETLEYWIHKGERSVWPAVAALRVRCAIELEFDRAYRDVRRRKAGDLKRKASDVAHRAEEELRRAERERARAERGKGKEKETEAEEEAARRRQRAHSTDVGARLPPA</sequence>
<comment type="caution">
    <text evidence="5">Lacks conserved residue(s) required for the propagation of feature annotation.</text>
</comment>
<dbReference type="Gene3D" id="3.40.1090.10">
    <property type="entry name" value="Cytosolic phospholipase A2 catalytic domain"/>
    <property type="match status" value="1"/>
</dbReference>
<evidence type="ECO:0000256" key="3">
    <source>
        <dbReference type="ARBA" id="ARBA00022963"/>
    </source>
</evidence>
<protein>
    <recommendedName>
        <fullName evidence="8">PNPLA domain-containing protein</fullName>
    </recommendedName>
</protein>
<comment type="caution">
    <text evidence="9">The sequence shown here is derived from an EMBL/GenBank/DDBJ whole genome shotgun (WGS) entry which is preliminary data.</text>
</comment>
<keyword evidence="7" id="KW-0812">Transmembrane</keyword>
<proteinExistence type="predicted"/>
<keyword evidence="4" id="KW-0443">Lipid metabolism</keyword>
<dbReference type="PROSITE" id="PS51635">
    <property type="entry name" value="PNPLA"/>
    <property type="match status" value="1"/>
</dbReference>
<dbReference type="PANTHER" id="PTHR14226">
    <property type="entry name" value="NEUROPATHY TARGET ESTERASE/SWISS CHEESE D.MELANOGASTER"/>
    <property type="match status" value="1"/>
</dbReference>
<dbReference type="AlphaFoldDB" id="A0AAD4F9C9"/>
<evidence type="ECO:0000256" key="4">
    <source>
        <dbReference type="ARBA" id="ARBA00023098"/>
    </source>
</evidence>
<name>A0AAD4F9C9_9PEZI</name>
<feature type="compositionally biased region" description="Basic and acidic residues" evidence="6">
    <location>
        <begin position="582"/>
        <end position="616"/>
    </location>
</feature>
<evidence type="ECO:0000313" key="9">
    <source>
        <dbReference type="EMBL" id="KAG7293108.1"/>
    </source>
</evidence>
<keyword evidence="7" id="KW-1133">Transmembrane helix</keyword>
<dbReference type="InterPro" id="IPR016035">
    <property type="entry name" value="Acyl_Trfase/lysoPLipase"/>
</dbReference>
<reference evidence="9" key="1">
    <citation type="submission" date="2023-02" db="EMBL/GenBank/DDBJ databases">
        <authorList>
            <person name="Palmer J.M."/>
        </authorList>
    </citation>
    <scope>NUCLEOTIDE SEQUENCE</scope>
    <source>
        <strain evidence="9">FW57</strain>
    </source>
</reference>
<dbReference type="SUPFAM" id="SSF52151">
    <property type="entry name" value="FabD/lysophospholipase-like"/>
    <property type="match status" value="1"/>
</dbReference>
<dbReference type="Proteomes" id="UP001197093">
    <property type="component" value="Unassembled WGS sequence"/>
</dbReference>
<evidence type="ECO:0000313" key="10">
    <source>
        <dbReference type="Proteomes" id="UP001197093"/>
    </source>
</evidence>
<dbReference type="GO" id="GO:0004806">
    <property type="term" value="F:triacylglycerol lipase activity"/>
    <property type="evidence" value="ECO:0007669"/>
    <property type="project" value="InterPro"/>
</dbReference>
<keyword evidence="7" id="KW-0472">Membrane</keyword>
<dbReference type="InterPro" id="IPR002641">
    <property type="entry name" value="PNPLA_dom"/>
</dbReference>
<dbReference type="Pfam" id="PF01734">
    <property type="entry name" value="Patatin"/>
    <property type="match status" value="1"/>
</dbReference>
<evidence type="ECO:0000256" key="1">
    <source>
        <dbReference type="ARBA" id="ARBA00002682"/>
    </source>
</evidence>
<accession>A0AAD4F9C9</accession>
<dbReference type="GO" id="GO:0016042">
    <property type="term" value="P:lipid catabolic process"/>
    <property type="evidence" value="ECO:0007669"/>
    <property type="project" value="UniProtKB-KW"/>
</dbReference>
<evidence type="ECO:0000256" key="2">
    <source>
        <dbReference type="ARBA" id="ARBA00022801"/>
    </source>
</evidence>
<evidence type="ECO:0000259" key="8">
    <source>
        <dbReference type="PROSITE" id="PS51635"/>
    </source>
</evidence>
<dbReference type="InterPro" id="IPR050301">
    <property type="entry name" value="NTE"/>
</dbReference>
<dbReference type="GO" id="GO:0006641">
    <property type="term" value="P:triglyceride metabolic process"/>
    <property type="evidence" value="ECO:0007669"/>
    <property type="project" value="UniProtKB-ARBA"/>
</dbReference>
<dbReference type="Pfam" id="PF11815">
    <property type="entry name" value="DUF3336"/>
    <property type="match status" value="1"/>
</dbReference>